<reference evidence="1" key="1">
    <citation type="submission" date="2021-01" db="EMBL/GenBank/DDBJ databases">
        <authorList>
            <person name="Kaushik A."/>
        </authorList>
    </citation>
    <scope>NUCLEOTIDE SEQUENCE</scope>
    <source>
        <strain evidence="1">AG2-2IIIB</strain>
    </source>
</reference>
<evidence type="ECO:0000313" key="2">
    <source>
        <dbReference type="Proteomes" id="UP000663843"/>
    </source>
</evidence>
<dbReference type="EMBL" id="CAJMWT010005690">
    <property type="protein sequence ID" value="CAE6508567.1"/>
    <property type="molecule type" value="Genomic_DNA"/>
</dbReference>
<gene>
    <name evidence="1" type="ORF">RDB_LOCUS149216</name>
</gene>
<dbReference type="Proteomes" id="UP000663843">
    <property type="component" value="Unassembled WGS sequence"/>
</dbReference>
<evidence type="ECO:0008006" key="3">
    <source>
        <dbReference type="Google" id="ProtNLM"/>
    </source>
</evidence>
<proteinExistence type="predicted"/>
<evidence type="ECO:0000313" key="1">
    <source>
        <dbReference type="EMBL" id="CAE6508567.1"/>
    </source>
</evidence>
<name>A0A8H3D1M7_9AGAM</name>
<comment type="caution">
    <text evidence="1">The sequence shown here is derived from an EMBL/GenBank/DDBJ whole genome shotgun (WGS) entry which is preliminary data.</text>
</comment>
<dbReference type="AlphaFoldDB" id="A0A8H3D1M7"/>
<accession>A0A8H3D1M7</accession>
<protein>
    <recommendedName>
        <fullName evidence="3">BTB domain-containing protein</fullName>
    </recommendedName>
</protein>
<organism evidence="1 2">
    <name type="scientific">Rhizoctonia solani</name>
    <dbReference type="NCBI Taxonomy" id="456999"/>
    <lineage>
        <taxon>Eukaryota</taxon>
        <taxon>Fungi</taxon>
        <taxon>Dikarya</taxon>
        <taxon>Basidiomycota</taxon>
        <taxon>Agaricomycotina</taxon>
        <taxon>Agaricomycetes</taxon>
        <taxon>Cantharellales</taxon>
        <taxon>Ceratobasidiaceae</taxon>
        <taxon>Rhizoctonia</taxon>
    </lineage>
</organism>
<sequence length="245" mass="27874">MAELVIMPSLDRTETELVSFANGREAESSIRMLKANVVHPEFAFEDANIEVQTSDRTFCVHEFQLNKFTKIRELIQEARKAGSVSDSGNRVKIVCDGNSMDFYNTFRVLYSLAIFGVPEFQVDILISTLRIASAYDYAELKRFATDELEKCSLSSIDQIKLSDECFLPHWEKPAFVDLCYRTEPITRSEAEILGLERFVELARVREAQQCDSFVEIPGKTSTLQRDTGKYHSSYSGQSITYIKTA</sequence>